<comment type="caution">
    <text evidence="1">The sequence shown here is derived from an EMBL/GenBank/DDBJ whole genome shotgun (WGS) entry which is preliminary data.</text>
</comment>
<gene>
    <name evidence="1" type="ORF">RPERSI_LOCUS24341</name>
</gene>
<reference evidence="1" key="1">
    <citation type="submission" date="2021-06" db="EMBL/GenBank/DDBJ databases">
        <authorList>
            <person name="Kallberg Y."/>
            <person name="Tangrot J."/>
            <person name="Rosling A."/>
        </authorList>
    </citation>
    <scope>NUCLEOTIDE SEQUENCE</scope>
    <source>
        <strain evidence="1">MA461A</strain>
    </source>
</reference>
<evidence type="ECO:0000313" key="2">
    <source>
        <dbReference type="Proteomes" id="UP000789920"/>
    </source>
</evidence>
<organism evidence="1 2">
    <name type="scientific">Racocetra persica</name>
    <dbReference type="NCBI Taxonomy" id="160502"/>
    <lineage>
        <taxon>Eukaryota</taxon>
        <taxon>Fungi</taxon>
        <taxon>Fungi incertae sedis</taxon>
        <taxon>Mucoromycota</taxon>
        <taxon>Glomeromycotina</taxon>
        <taxon>Glomeromycetes</taxon>
        <taxon>Diversisporales</taxon>
        <taxon>Gigasporaceae</taxon>
        <taxon>Racocetra</taxon>
    </lineage>
</organism>
<sequence>LPLFAVVSLVSCRHWCLVVAGVLSSLDFSGVLVNLRVSLAFLWNSFVFFSGVLISGYMRFFTVDL</sequence>
<name>A0ACA9RZ02_9GLOM</name>
<dbReference type="EMBL" id="CAJVQC010077907">
    <property type="protein sequence ID" value="CAG8815933.1"/>
    <property type="molecule type" value="Genomic_DNA"/>
</dbReference>
<protein>
    <submittedName>
        <fullName evidence="1">17102_t:CDS:1</fullName>
    </submittedName>
</protein>
<accession>A0ACA9RZ02</accession>
<evidence type="ECO:0000313" key="1">
    <source>
        <dbReference type="EMBL" id="CAG8815933.1"/>
    </source>
</evidence>
<keyword evidence="2" id="KW-1185">Reference proteome</keyword>
<dbReference type="Proteomes" id="UP000789920">
    <property type="component" value="Unassembled WGS sequence"/>
</dbReference>
<feature type="non-terminal residue" evidence="1">
    <location>
        <position position="1"/>
    </location>
</feature>
<feature type="non-terminal residue" evidence="1">
    <location>
        <position position="65"/>
    </location>
</feature>
<proteinExistence type="predicted"/>